<dbReference type="Proteomes" id="UP000641514">
    <property type="component" value="Unassembled WGS sequence"/>
</dbReference>
<name>A0A916U7F6_9ACTN</name>
<accession>A0A916U7F6</accession>
<dbReference type="EMBL" id="BMJH01000001">
    <property type="protein sequence ID" value="GGC63151.1"/>
    <property type="molecule type" value="Genomic_DNA"/>
</dbReference>
<reference evidence="2" key="2">
    <citation type="submission" date="2020-09" db="EMBL/GenBank/DDBJ databases">
        <authorList>
            <person name="Sun Q."/>
            <person name="Zhou Y."/>
        </authorList>
    </citation>
    <scope>NUCLEOTIDE SEQUENCE</scope>
    <source>
        <strain evidence="2">CGMCC 1.15478</strain>
    </source>
</reference>
<sequence>MLSEGRVSALAEGQATRKPVLMHEPSRLWLAVEAKGKARSAAKAERGLTEGSSRRDIAFSA</sequence>
<protein>
    <submittedName>
        <fullName evidence="2">Uncharacterized protein</fullName>
    </submittedName>
</protein>
<evidence type="ECO:0000313" key="3">
    <source>
        <dbReference type="Proteomes" id="UP000641514"/>
    </source>
</evidence>
<evidence type="ECO:0000256" key="1">
    <source>
        <dbReference type="SAM" id="MobiDB-lite"/>
    </source>
</evidence>
<proteinExistence type="predicted"/>
<organism evidence="2 3">
    <name type="scientific">Hoyosella rhizosphaerae</name>
    <dbReference type="NCBI Taxonomy" id="1755582"/>
    <lineage>
        <taxon>Bacteria</taxon>
        <taxon>Bacillati</taxon>
        <taxon>Actinomycetota</taxon>
        <taxon>Actinomycetes</taxon>
        <taxon>Mycobacteriales</taxon>
        <taxon>Hoyosellaceae</taxon>
        <taxon>Hoyosella</taxon>
    </lineage>
</organism>
<feature type="compositionally biased region" description="Basic and acidic residues" evidence="1">
    <location>
        <begin position="42"/>
        <end position="61"/>
    </location>
</feature>
<dbReference type="AlphaFoldDB" id="A0A916U7F6"/>
<reference evidence="2" key="1">
    <citation type="journal article" date="2014" name="Int. J. Syst. Evol. Microbiol.">
        <title>Complete genome sequence of Corynebacterium casei LMG S-19264T (=DSM 44701T), isolated from a smear-ripened cheese.</title>
        <authorList>
            <consortium name="US DOE Joint Genome Institute (JGI-PGF)"/>
            <person name="Walter F."/>
            <person name="Albersmeier A."/>
            <person name="Kalinowski J."/>
            <person name="Ruckert C."/>
        </authorList>
    </citation>
    <scope>NUCLEOTIDE SEQUENCE</scope>
    <source>
        <strain evidence="2">CGMCC 1.15478</strain>
    </source>
</reference>
<evidence type="ECO:0000313" key="2">
    <source>
        <dbReference type="EMBL" id="GGC63151.1"/>
    </source>
</evidence>
<gene>
    <name evidence="2" type="ORF">GCM10011410_14480</name>
</gene>
<feature type="region of interest" description="Disordered" evidence="1">
    <location>
        <begin position="39"/>
        <end position="61"/>
    </location>
</feature>
<comment type="caution">
    <text evidence="2">The sequence shown here is derived from an EMBL/GenBank/DDBJ whole genome shotgun (WGS) entry which is preliminary data.</text>
</comment>
<keyword evidence="3" id="KW-1185">Reference proteome</keyword>